<dbReference type="EMBL" id="LN554846">
    <property type="protein sequence ID" value="CED71575.1"/>
    <property type="molecule type" value="Genomic_DNA"/>
</dbReference>
<evidence type="ECO:0000313" key="2">
    <source>
        <dbReference type="Proteomes" id="UP000032427"/>
    </source>
</evidence>
<dbReference type="STRING" id="80852.AWOD_I_1501"/>
<accession>A0A090IT71</accession>
<dbReference type="RefSeq" id="WP_023603434.1">
    <property type="nucleotide sequence ID" value="NZ_LN554846.1"/>
</dbReference>
<dbReference type="HOGENOM" id="CLU_2598273_0_0_6"/>
<keyword evidence="2" id="KW-1185">Reference proteome</keyword>
<protein>
    <submittedName>
        <fullName evidence="1">Uncharacterized phage protein</fullName>
    </submittedName>
</protein>
<evidence type="ECO:0000313" key="1">
    <source>
        <dbReference type="EMBL" id="CED71575.1"/>
    </source>
</evidence>
<dbReference type="OrthoDB" id="5901936at2"/>
<dbReference type="Proteomes" id="UP000032427">
    <property type="component" value="Chromosome 1"/>
</dbReference>
<name>A0A090IT71_9GAMM</name>
<gene>
    <name evidence="1" type="ORF">AWOD_I_1501</name>
</gene>
<dbReference type="KEGG" id="awd:AWOD_I_1501"/>
<dbReference type="PATRIC" id="fig|80852.17.peg.1543"/>
<sequence length="79" mass="8892">MSLLTYQNSQEAFIGKHIHAALQTDGYETSDINRGIQEALRFYRTTCTFTKGRVFDSCLAKARNLLKPIKKPTKKGKAA</sequence>
<reference evidence="2" key="1">
    <citation type="submission" date="2014-09" db="EMBL/GenBank/DDBJ databases">
        <authorList>
            <person name="Hjerde E."/>
        </authorList>
    </citation>
    <scope>NUCLEOTIDE SEQUENCE [LARGE SCALE GENOMIC DNA]</scope>
    <source>
        <strain evidence="2">06/09/139</strain>
    </source>
</reference>
<organism evidence="1 2">
    <name type="scientific">Aliivibrio wodanis</name>
    <dbReference type="NCBI Taxonomy" id="80852"/>
    <lineage>
        <taxon>Bacteria</taxon>
        <taxon>Pseudomonadati</taxon>
        <taxon>Pseudomonadota</taxon>
        <taxon>Gammaproteobacteria</taxon>
        <taxon>Vibrionales</taxon>
        <taxon>Vibrionaceae</taxon>
        <taxon>Aliivibrio</taxon>
    </lineage>
</organism>
<proteinExistence type="predicted"/>
<dbReference type="GeneID" id="28541059"/>
<dbReference type="AlphaFoldDB" id="A0A090IT71"/>